<dbReference type="KEGG" id="rfo:REIFOR_00756"/>
<name>A0A2K8KRJ9_9GAMM</name>
<dbReference type="PROSITE" id="PS50995">
    <property type="entry name" value="HTH_MARR_2"/>
    <property type="match status" value="1"/>
</dbReference>
<dbReference type="AlphaFoldDB" id="A0A2K8KRJ9"/>
<keyword evidence="3" id="KW-0804">Transcription</keyword>
<keyword evidence="1" id="KW-0805">Transcription regulation</keyword>
<dbReference type="InterPro" id="IPR036390">
    <property type="entry name" value="WH_DNA-bd_sf"/>
</dbReference>
<dbReference type="SMART" id="SM00347">
    <property type="entry name" value="HTH_MARR"/>
    <property type="match status" value="1"/>
</dbReference>
<sequence length="184" mass="20109">MAVPLDAVDQIKAQWQQERPELSLQAMGILGRLRRCAVLYAPLSDSSFGKFGLTAWEFDVLATLRRAGAPYTLTPTELFSTLMVTSGTMTHRLKGLETRAFIERSDNLDDARNRLVTLSLQGLSTIDAAMTAHVDTMEGIMSGLNLADQVQLNHSLTQLLALLETQSVNSKPALVSKSSASPYK</sequence>
<evidence type="ECO:0000313" key="6">
    <source>
        <dbReference type="Proteomes" id="UP000229757"/>
    </source>
</evidence>
<dbReference type="EMBL" id="CP011797">
    <property type="protein sequence ID" value="ATX75924.1"/>
    <property type="molecule type" value="Genomic_DNA"/>
</dbReference>
<reference evidence="5 6" key="1">
    <citation type="journal article" date="2017" name="Environ. Microbiol.">
        <title>Genomic and physiological analyses of 'Reinekea forsetii' reveal a versatile opportunistic lifestyle during spring algae blooms.</title>
        <authorList>
            <person name="Avci B."/>
            <person name="Hahnke R.L."/>
            <person name="Chafee M."/>
            <person name="Fischer T."/>
            <person name="Gruber-Vodicka H."/>
            <person name="Tegetmeyer H.E."/>
            <person name="Harder J."/>
            <person name="Fuchs B.M."/>
            <person name="Amann R.I."/>
            <person name="Teeling H."/>
        </authorList>
    </citation>
    <scope>NUCLEOTIDE SEQUENCE [LARGE SCALE GENOMIC DNA]</scope>
    <source>
        <strain evidence="5 6">Hel1_31_D35</strain>
    </source>
</reference>
<dbReference type="GO" id="GO:0003700">
    <property type="term" value="F:DNA-binding transcription factor activity"/>
    <property type="evidence" value="ECO:0007669"/>
    <property type="project" value="InterPro"/>
</dbReference>
<evidence type="ECO:0000313" key="5">
    <source>
        <dbReference type="EMBL" id="ATX75924.1"/>
    </source>
</evidence>
<evidence type="ECO:0000259" key="4">
    <source>
        <dbReference type="PROSITE" id="PS50995"/>
    </source>
</evidence>
<dbReference type="Pfam" id="PF01047">
    <property type="entry name" value="MarR"/>
    <property type="match status" value="1"/>
</dbReference>
<proteinExistence type="predicted"/>
<evidence type="ECO:0000256" key="2">
    <source>
        <dbReference type="ARBA" id="ARBA00023125"/>
    </source>
</evidence>
<evidence type="ECO:0000256" key="3">
    <source>
        <dbReference type="ARBA" id="ARBA00023163"/>
    </source>
</evidence>
<dbReference type="PANTHER" id="PTHR42756:SF1">
    <property type="entry name" value="TRANSCRIPTIONAL REPRESSOR OF EMRAB OPERON"/>
    <property type="match status" value="1"/>
</dbReference>
<evidence type="ECO:0000256" key="1">
    <source>
        <dbReference type="ARBA" id="ARBA00023015"/>
    </source>
</evidence>
<dbReference type="SUPFAM" id="SSF46785">
    <property type="entry name" value="Winged helix' DNA-binding domain"/>
    <property type="match status" value="1"/>
</dbReference>
<accession>A0A2K8KRJ9</accession>
<protein>
    <submittedName>
        <fullName evidence="5">Transcriptional regulator, MarR family</fullName>
    </submittedName>
</protein>
<organism evidence="5 6">
    <name type="scientific">Reinekea forsetii</name>
    <dbReference type="NCBI Taxonomy" id="1336806"/>
    <lineage>
        <taxon>Bacteria</taxon>
        <taxon>Pseudomonadati</taxon>
        <taxon>Pseudomonadota</taxon>
        <taxon>Gammaproteobacteria</taxon>
        <taxon>Oceanospirillales</taxon>
        <taxon>Saccharospirillaceae</taxon>
        <taxon>Reinekea</taxon>
    </lineage>
</organism>
<dbReference type="Gene3D" id="1.10.10.10">
    <property type="entry name" value="Winged helix-like DNA-binding domain superfamily/Winged helix DNA-binding domain"/>
    <property type="match status" value="1"/>
</dbReference>
<feature type="domain" description="HTH marR-type" evidence="4">
    <location>
        <begin position="19"/>
        <end position="161"/>
    </location>
</feature>
<dbReference type="InterPro" id="IPR036388">
    <property type="entry name" value="WH-like_DNA-bd_sf"/>
</dbReference>
<keyword evidence="2" id="KW-0238">DNA-binding</keyword>
<dbReference type="PANTHER" id="PTHR42756">
    <property type="entry name" value="TRANSCRIPTIONAL REGULATOR, MARR"/>
    <property type="match status" value="1"/>
</dbReference>
<gene>
    <name evidence="5" type="ORF">REIFOR_00756</name>
</gene>
<dbReference type="RefSeq" id="WP_100256300.1">
    <property type="nucleotide sequence ID" value="NZ_CP011797.1"/>
</dbReference>
<dbReference type="GO" id="GO:0003677">
    <property type="term" value="F:DNA binding"/>
    <property type="evidence" value="ECO:0007669"/>
    <property type="project" value="UniProtKB-KW"/>
</dbReference>
<dbReference type="OrthoDB" id="32523at2"/>
<keyword evidence="6" id="KW-1185">Reference proteome</keyword>
<dbReference type="InterPro" id="IPR000835">
    <property type="entry name" value="HTH_MarR-typ"/>
</dbReference>
<dbReference type="Proteomes" id="UP000229757">
    <property type="component" value="Chromosome"/>
</dbReference>